<evidence type="ECO:0000313" key="2">
    <source>
        <dbReference type="EMBL" id="CUT03888.1"/>
    </source>
</evidence>
<protein>
    <recommendedName>
        <fullName evidence="4">Tetratricopeptide repeat protein</fullName>
    </recommendedName>
</protein>
<sequence length="236" mass="26663">MRWKILIALLSFALLISNAQGQIYKVKKLKGDAQVRHGAKENWQKLTSGDTLRPDDTVILWKDAYIEIETGNSIFKSNGGIILNISDLRRLSKEELLLQLAFEEMRNIPDVKSERQSAKSTGIYGSEISKKEPKIKEAQNLTHFWVGGVKALFENGFYETASIRAKNLMFKFSELKDDLDLKILVATSLEKIGLYGEAIAEYRKIISGSNDENLNSKLERKISELKSKIASNGDKH</sequence>
<feature type="signal peptide" evidence="1">
    <location>
        <begin position="1"/>
        <end position="21"/>
    </location>
</feature>
<proteinExistence type="predicted"/>
<keyword evidence="3" id="KW-1185">Reference proteome</keyword>
<feature type="chain" id="PRO_5006067986" description="Tetratricopeptide repeat protein" evidence="1">
    <location>
        <begin position="22"/>
        <end position="236"/>
    </location>
</feature>
<dbReference type="OrthoDB" id="9790648at2"/>
<keyword evidence="1" id="KW-0732">Signal</keyword>
<accession>A0A0P1NZ95</accession>
<gene>
    <name evidence="2" type="ORF">JGI23_01577</name>
</gene>
<evidence type="ECO:0000313" key="3">
    <source>
        <dbReference type="Proteomes" id="UP000199197"/>
    </source>
</evidence>
<dbReference type="RefSeq" id="WP_092350604.1">
    <property type="nucleotide sequence ID" value="NZ_CZVW01000019.1"/>
</dbReference>
<organism evidence="2 3">
    <name type="scientific">Candidatus Chryseopegocella kryptomonas</name>
    <dbReference type="NCBI Taxonomy" id="1633643"/>
    <lineage>
        <taxon>Bacteria</taxon>
        <taxon>Pseudomonadati</taxon>
        <taxon>Candidatus Kryptoniota</taxon>
        <taxon>Candidatus Chryseopegocella</taxon>
    </lineage>
</organism>
<evidence type="ECO:0008006" key="4">
    <source>
        <dbReference type="Google" id="ProtNLM"/>
    </source>
</evidence>
<name>A0A0P1NZ95_9BACT</name>
<evidence type="ECO:0000256" key="1">
    <source>
        <dbReference type="SAM" id="SignalP"/>
    </source>
</evidence>
<dbReference type="Proteomes" id="UP000199197">
    <property type="component" value="Unassembled WGS sequence"/>
</dbReference>
<dbReference type="EMBL" id="CZVW01000019">
    <property type="protein sequence ID" value="CUT03888.1"/>
    <property type="molecule type" value="Genomic_DNA"/>
</dbReference>
<reference evidence="3" key="1">
    <citation type="submission" date="2015-11" db="EMBL/GenBank/DDBJ databases">
        <authorList>
            <person name="Varghese N."/>
        </authorList>
    </citation>
    <scope>NUCLEOTIDE SEQUENCE [LARGE SCALE GENOMIC DNA]</scope>
    <source>
        <strain evidence="3">JGI-23</strain>
    </source>
</reference>
<dbReference type="AlphaFoldDB" id="A0A0P1NZ95"/>